<organism evidence="10">
    <name type="scientific">bioreactor metagenome</name>
    <dbReference type="NCBI Taxonomy" id="1076179"/>
    <lineage>
        <taxon>unclassified sequences</taxon>
        <taxon>metagenomes</taxon>
        <taxon>ecological metagenomes</taxon>
    </lineage>
</organism>
<dbReference type="InterPro" id="IPR003838">
    <property type="entry name" value="ABC3_permease_C"/>
</dbReference>
<evidence type="ECO:0000259" key="9">
    <source>
        <dbReference type="Pfam" id="PF12704"/>
    </source>
</evidence>
<comment type="caution">
    <text evidence="10">The sequence shown here is derived from an EMBL/GenBank/DDBJ whole genome shotgun (WGS) entry which is preliminary data.</text>
</comment>
<comment type="subcellular location">
    <subcellularLocation>
        <location evidence="1">Cell membrane</location>
        <topology evidence="1">Multi-pass membrane protein</topology>
    </subcellularLocation>
</comment>
<dbReference type="AlphaFoldDB" id="A0A644Y829"/>
<evidence type="ECO:0000313" key="10">
    <source>
        <dbReference type="EMBL" id="MPM24762.1"/>
    </source>
</evidence>
<protein>
    <submittedName>
        <fullName evidence="10">ABC transporter permease YtrF</fullName>
    </submittedName>
</protein>
<dbReference type="Pfam" id="PF12704">
    <property type="entry name" value="MacB_PCD"/>
    <property type="match status" value="1"/>
</dbReference>
<keyword evidence="3 7" id="KW-0812">Transmembrane</keyword>
<dbReference type="PANTHER" id="PTHR30572">
    <property type="entry name" value="MEMBRANE COMPONENT OF TRANSPORTER-RELATED"/>
    <property type="match status" value="1"/>
</dbReference>
<accession>A0A644Y829</accession>
<dbReference type="InterPro" id="IPR025857">
    <property type="entry name" value="MacB_PCD"/>
</dbReference>
<keyword evidence="4 7" id="KW-1133">Transmembrane helix</keyword>
<feature type="transmembrane region" description="Helical" evidence="7">
    <location>
        <begin position="21"/>
        <end position="43"/>
    </location>
</feature>
<dbReference type="Pfam" id="PF02687">
    <property type="entry name" value="FtsX"/>
    <property type="match status" value="1"/>
</dbReference>
<evidence type="ECO:0000256" key="6">
    <source>
        <dbReference type="ARBA" id="ARBA00038076"/>
    </source>
</evidence>
<feature type="domain" description="ABC3 transporter permease C-terminal" evidence="8">
    <location>
        <begin position="313"/>
        <end position="428"/>
    </location>
</feature>
<proteinExistence type="inferred from homology"/>
<keyword evidence="2" id="KW-1003">Cell membrane</keyword>
<evidence type="ECO:0000256" key="1">
    <source>
        <dbReference type="ARBA" id="ARBA00004651"/>
    </source>
</evidence>
<feature type="domain" description="MacB-like periplasmic core" evidence="9">
    <location>
        <begin position="22"/>
        <end position="284"/>
    </location>
</feature>
<evidence type="ECO:0000256" key="3">
    <source>
        <dbReference type="ARBA" id="ARBA00022692"/>
    </source>
</evidence>
<evidence type="ECO:0000256" key="4">
    <source>
        <dbReference type="ARBA" id="ARBA00022989"/>
    </source>
</evidence>
<dbReference type="InterPro" id="IPR050250">
    <property type="entry name" value="Macrolide_Exporter_MacB"/>
</dbReference>
<reference evidence="10" key="1">
    <citation type="submission" date="2019-08" db="EMBL/GenBank/DDBJ databases">
        <authorList>
            <person name="Kucharzyk K."/>
            <person name="Murdoch R.W."/>
            <person name="Higgins S."/>
            <person name="Loffler F."/>
        </authorList>
    </citation>
    <scope>NUCLEOTIDE SEQUENCE</scope>
</reference>
<feature type="transmembrane region" description="Helical" evidence="7">
    <location>
        <begin position="395"/>
        <end position="418"/>
    </location>
</feature>
<dbReference type="GO" id="GO:0022857">
    <property type="term" value="F:transmembrane transporter activity"/>
    <property type="evidence" value="ECO:0007669"/>
    <property type="project" value="TreeGrafter"/>
</dbReference>
<sequence>MSISDILSTAFLNLWRRKMRAFLTVLGMVIGVASIVVMVSLGIGIKQATIESFAGTGSLTTIRVNSYSWVDNGNGGGTSRQTELNKKAVTAMKKIDGVQSVMPLVTTYGMLKSGRYAMDVSILGVTKEDAEEFGIELSEGEIPGGGGSNTYEMVMGAWTLNNFYDPDNYRPAVDSKGNPRVTSSSRIQLTFDYRNIYQSQMDYSSGDNGDTRPLGSYYKVKVTGVMSEENNDFSYYCLMDMDQLVKLAKANKDYTSFDSSKYDTVLVKCKEIDDVKTVKAAIEDMGYGTYSLQDAVEMAEESTKNVQYLLGAIGGVALLVAAIGIMNTMMMSIFERTKEIGIIKVLGCRIDNIAGLFLAESAYIGLFGGALGLVLSFGVGALLNQLLVSSGLRSIIPAYLAFGAVGFSIIVALAAGLYPALRAMKLSPLAAIRNE</sequence>
<evidence type="ECO:0000259" key="8">
    <source>
        <dbReference type="Pfam" id="PF02687"/>
    </source>
</evidence>
<dbReference type="GO" id="GO:0005886">
    <property type="term" value="C:plasma membrane"/>
    <property type="evidence" value="ECO:0007669"/>
    <property type="project" value="UniProtKB-SubCell"/>
</dbReference>
<evidence type="ECO:0000256" key="2">
    <source>
        <dbReference type="ARBA" id="ARBA00022475"/>
    </source>
</evidence>
<evidence type="ECO:0000256" key="5">
    <source>
        <dbReference type="ARBA" id="ARBA00023136"/>
    </source>
</evidence>
<comment type="similarity">
    <text evidence="6">Belongs to the ABC-4 integral membrane protein family.</text>
</comment>
<feature type="transmembrane region" description="Helical" evidence="7">
    <location>
        <begin position="355"/>
        <end position="383"/>
    </location>
</feature>
<gene>
    <name evidence="10" type="primary">ytrF_2</name>
    <name evidence="10" type="ORF">SDC9_71247</name>
</gene>
<keyword evidence="5 7" id="KW-0472">Membrane</keyword>
<evidence type="ECO:0000256" key="7">
    <source>
        <dbReference type="SAM" id="Phobius"/>
    </source>
</evidence>
<feature type="transmembrane region" description="Helical" evidence="7">
    <location>
        <begin position="308"/>
        <end position="334"/>
    </location>
</feature>
<dbReference type="EMBL" id="VSSQ01004336">
    <property type="protein sequence ID" value="MPM24762.1"/>
    <property type="molecule type" value="Genomic_DNA"/>
</dbReference>
<dbReference type="PANTHER" id="PTHR30572:SF4">
    <property type="entry name" value="ABC TRANSPORTER PERMEASE YTRF"/>
    <property type="match status" value="1"/>
</dbReference>
<name>A0A644Y829_9ZZZZ</name>